<dbReference type="PANTHER" id="PTHR44227:SF3">
    <property type="entry name" value="PROTEIN O-MANNOSYL-TRANSFERASE TMTC4"/>
    <property type="match status" value="1"/>
</dbReference>
<feature type="region of interest" description="Disordered" evidence="3">
    <location>
        <begin position="1"/>
        <end position="37"/>
    </location>
</feature>
<evidence type="ECO:0000256" key="4">
    <source>
        <dbReference type="SAM" id="Phobius"/>
    </source>
</evidence>
<evidence type="ECO:0000256" key="1">
    <source>
        <dbReference type="ARBA" id="ARBA00022737"/>
    </source>
</evidence>
<evidence type="ECO:0000256" key="3">
    <source>
        <dbReference type="SAM" id="MobiDB-lite"/>
    </source>
</evidence>
<gene>
    <name evidence="5" type="ORF">CYMTET_56366</name>
</gene>
<accession>A0AAE0EML8</accession>
<dbReference type="EMBL" id="LGRX02035750">
    <property type="protein sequence ID" value="KAK3233317.1"/>
    <property type="molecule type" value="Genomic_DNA"/>
</dbReference>
<keyword evidence="4" id="KW-0472">Membrane</keyword>
<keyword evidence="2" id="KW-0802">TPR repeat</keyword>
<dbReference type="InterPro" id="IPR052346">
    <property type="entry name" value="O-mannosyl-transferase_TMTC"/>
</dbReference>
<keyword evidence="4" id="KW-0812">Transmembrane</keyword>
<dbReference type="GO" id="GO:0005783">
    <property type="term" value="C:endoplasmic reticulum"/>
    <property type="evidence" value="ECO:0007669"/>
    <property type="project" value="TreeGrafter"/>
</dbReference>
<keyword evidence="6" id="KW-1185">Reference proteome</keyword>
<organism evidence="5 6">
    <name type="scientific">Cymbomonas tetramitiformis</name>
    <dbReference type="NCBI Taxonomy" id="36881"/>
    <lineage>
        <taxon>Eukaryota</taxon>
        <taxon>Viridiplantae</taxon>
        <taxon>Chlorophyta</taxon>
        <taxon>Pyramimonadophyceae</taxon>
        <taxon>Pyramimonadales</taxon>
        <taxon>Pyramimonadaceae</taxon>
        <taxon>Cymbomonas</taxon>
    </lineage>
</organism>
<protein>
    <submittedName>
        <fullName evidence="5">Uncharacterized protein</fullName>
    </submittedName>
</protein>
<reference evidence="5 6" key="1">
    <citation type="journal article" date="2015" name="Genome Biol. Evol.">
        <title>Comparative Genomics of a Bacterivorous Green Alga Reveals Evolutionary Causalities and Consequences of Phago-Mixotrophic Mode of Nutrition.</title>
        <authorList>
            <person name="Burns J.A."/>
            <person name="Paasch A."/>
            <person name="Narechania A."/>
            <person name="Kim E."/>
        </authorList>
    </citation>
    <scope>NUCLEOTIDE SEQUENCE [LARGE SCALE GENOMIC DNA]</scope>
    <source>
        <strain evidence="5 6">PLY_AMNH</strain>
    </source>
</reference>
<keyword evidence="4" id="KW-1133">Transmembrane helix</keyword>
<dbReference type="GO" id="GO:0035269">
    <property type="term" value="P:protein O-linked glycosylation via mannose"/>
    <property type="evidence" value="ECO:0007669"/>
    <property type="project" value="TreeGrafter"/>
</dbReference>
<sequence length="309" mass="33190">MQDASQTSNLKQRTGGAALTKPLRTCEPRPKFSGVSRTSRRKQMDLAAYAAALVAVACYTNSLSGEFVFDDLRAITGNPDVLPSTPISNLLINDWWGRSLFSMDSHKSFRPLSVLSFRLNYLFGQLHPIGYHIANVALHAIASAQVVHVTRRIVGFEPVACAIAGLLFAVHPVHVEAVASVVGRAEVLCACLFFAAFLSFCRCVDVGCQHAGGGASAAYLGLTLTFVAAATLAKETGITAVALCFVYDMCHTAREMGKSSRRNGGDNWQRAAGFLQRQELTSEEWNHLSLTGPPEPLCNCAAGALLLCL</sequence>
<proteinExistence type="predicted"/>
<comment type="caution">
    <text evidence="5">The sequence shown here is derived from an EMBL/GenBank/DDBJ whole genome shotgun (WGS) entry which is preliminary data.</text>
</comment>
<evidence type="ECO:0000256" key="2">
    <source>
        <dbReference type="ARBA" id="ARBA00022803"/>
    </source>
</evidence>
<feature type="compositionally biased region" description="Polar residues" evidence="3">
    <location>
        <begin position="1"/>
        <end position="12"/>
    </location>
</feature>
<dbReference type="GO" id="GO:0000030">
    <property type="term" value="F:mannosyltransferase activity"/>
    <property type="evidence" value="ECO:0007669"/>
    <property type="project" value="TreeGrafter"/>
</dbReference>
<dbReference type="AlphaFoldDB" id="A0AAE0EML8"/>
<dbReference type="Proteomes" id="UP001190700">
    <property type="component" value="Unassembled WGS sequence"/>
</dbReference>
<evidence type="ECO:0000313" key="6">
    <source>
        <dbReference type="Proteomes" id="UP001190700"/>
    </source>
</evidence>
<name>A0AAE0EML8_9CHLO</name>
<feature type="transmembrane region" description="Helical" evidence="4">
    <location>
        <begin position="46"/>
        <end position="63"/>
    </location>
</feature>
<keyword evidence="1" id="KW-0677">Repeat</keyword>
<dbReference type="GO" id="GO:0030968">
    <property type="term" value="P:endoplasmic reticulum unfolded protein response"/>
    <property type="evidence" value="ECO:0007669"/>
    <property type="project" value="TreeGrafter"/>
</dbReference>
<evidence type="ECO:0000313" key="5">
    <source>
        <dbReference type="EMBL" id="KAK3233317.1"/>
    </source>
</evidence>
<dbReference type="PANTHER" id="PTHR44227">
    <property type="match status" value="1"/>
</dbReference>